<proteinExistence type="predicted"/>
<feature type="chain" id="PRO_5014798662" evidence="1">
    <location>
        <begin position="35"/>
        <end position="83"/>
    </location>
</feature>
<name>A0A2M4D219_ANODA</name>
<organism evidence="2">
    <name type="scientific">Anopheles darlingi</name>
    <name type="common">Mosquito</name>
    <dbReference type="NCBI Taxonomy" id="43151"/>
    <lineage>
        <taxon>Eukaryota</taxon>
        <taxon>Metazoa</taxon>
        <taxon>Ecdysozoa</taxon>
        <taxon>Arthropoda</taxon>
        <taxon>Hexapoda</taxon>
        <taxon>Insecta</taxon>
        <taxon>Pterygota</taxon>
        <taxon>Neoptera</taxon>
        <taxon>Endopterygota</taxon>
        <taxon>Diptera</taxon>
        <taxon>Nematocera</taxon>
        <taxon>Culicoidea</taxon>
        <taxon>Culicidae</taxon>
        <taxon>Anophelinae</taxon>
        <taxon>Anopheles</taxon>
    </lineage>
</organism>
<evidence type="ECO:0000256" key="1">
    <source>
        <dbReference type="SAM" id="SignalP"/>
    </source>
</evidence>
<sequence length="83" mass="9229">MISSAKIPTRSGHLLWVTLLLPIFLLLLGTHSLAGPADEDAFSTHTPRGRVKHRCATSCPHSGENFLFFSKLAQQHTRHVDRV</sequence>
<keyword evidence="1" id="KW-0732">Signal</keyword>
<reference evidence="2" key="1">
    <citation type="submission" date="2018-01" db="EMBL/GenBank/DDBJ databases">
        <title>An insight into the sialome of Amazonian anophelines.</title>
        <authorList>
            <person name="Ribeiro J.M."/>
            <person name="Scarpassa V."/>
            <person name="Calvo E."/>
        </authorList>
    </citation>
    <scope>NUCLEOTIDE SEQUENCE</scope>
</reference>
<accession>A0A2M4D219</accession>
<protein>
    <submittedName>
        <fullName evidence="2">Putative secreted protein</fullName>
    </submittedName>
</protein>
<feature type="signal peptide" evidence="1">
    <location>
        <begin position="1"/>
        <end position="34"/>
    </location>
</feature>
<evidence type="ECO:0000313" key="2">
    <source>
        <dbReference type="EMBL" id="MBW71620.1"/>
    </source>
</evidence>
<dbReference type="AlphaFoldDB" id="A0A2M4D219"/>
<dbReference type="EMBL" id="GGFL01007442">
    <property type="protein sequence ID" value="MBW71620.1"/>
    <property type="molecule type" value="Transcribed_RNA"/>
</dbReference>